<dbReference type="Proteomes" id="UP000078541">
    <property type="component" value="Unassembled WGS sequence"/>
</dbReference>
<reference evidence="1 2" key="1">
    <citation type="submission" date="2016-03" db="EMBL/GenBank/DDBJ databases">
        <title>Trachymyrmex septentrionalis WGS genome.</title>
        <authorList>
            <person name="Nygaard S."/>
            <person name="Hu H."/>
            <person name="Boomsma J."/>
            <person name="Zhang G."/>
        </authorList>
    </citation>
    <scope>NUCLEOTIDE SEQUENCE [LARGE SCALE GENOMIC DNA]</scope>
    <source>
        <strain evidence="1">Tsep2-gDNA-1</strain>
        <tissue evidence="1">Whole body</tissue>
    </source>
</reference>
<evidence type="ECO:0000313" key="2">
    <source>
        <dbReference type="Proteomes" id="UP000078541"/>
    </source>
</evidence>
<dbReference type="AlphaFoldDB" id="A0A151K0D0"/>
<gene>
    <name evidence="1" type="ORF">ALC56_02500</name>
</gene>
<evidence type="ECO:0008006" key="3">
    <source>
        <dbReference type="Google" id="ProtNLM"/>
    </source>
</evidence>
<protein>
    <recommendedName>
        <fullName evidence="3">Nuclease HARBI1</fullName>
    </recommendedName>
</protein>
<proteinExistence type="predicted"/>
<evidence type="ECO:0000313" key="1">
    <source>
        <dbReference type="EMBL" id="KYN43061.1"/>
    </source>
</evidence>
<sequence length="167" mass="19794">MCVCTSKADTTAQNCKIIYFVRYCNERKQRQFWVRSIFNTERKLQQGASDNLIKEMLAEDMEKYVDYFRMPSQIFEALLPLVGSTITKQYFIRDSISPESRFQILHCAIEHQENMKYLLYAFRVGHNTISKIISETCEAIWKCLKDSVFPKDDKESWKTVADEFERL</sequence>
<dbReference type="STRING" id="34720.A0A151K0D0"/>
<accession>A0A151K0D0</accession>
<organism evidence="1 2">
    <name type="scientific">Trachymyrmex septentrionalis</name>
    <dbReference type="NCBI Taxonomy" id="34720"/>
    <lineage>
        <taxon>Eukaryota</taxon>
        <taxon>Metazoa</taxon>
        <taxon>Ecdysozoa</taxon>
        <taxon>Arthropoda</taxon>
        <taxon>Hexapoda</taxon>
        <taxon>Insecta</taxon>
        <taxon>Pterygota</taxon>
        <taxon>Neoptera</taxon>
        <taxon>Endopterygota</taxon>
        <taxon>Hymenoptera</taxon>
        <taxon>Apocrita</taxon>
        <taxon>Aculeata</taxon>
        <taxon>Formicoidea</taxon>
        <taxon>Formicidae</taxon>
        <taxon>Myrmicinae</taxon>
        <taxon>Trachymyrmex</taxon>
    </lineage>
</organism>
<dbReference type="EMBL" id="KQ981298">
    <property type="protein sequence ID" value="KYN43061.1"/>
    <property type="molecule type" value="Genomic_DNA"/>
</dbReference>
<name>A0A151K0D0_9HYME</name>
<keyword evidence="2" id="KW-1185">Reference proteome</keyword>